<dbReference type="Gene3D" id="3.30.559.10">
    <property type="entry name" value="Chloramphenicol acetyltransferase-like domain"/>
    <property type="match status" value="1"/>
</dbReference>
<reference evidence="1 2" key="1">
    <citation type="journal article" date="2021" name="Commun. Biol.">
        <title>The genome of Shorea leprosula (Dipterocarpaceae) highlights the ecological relevance of drought in aseasonal tropical rainforests.</title>
        <authorList>
            <person name="Ng K.K.S."/>
            <person name="Kobayashi M.J."/>
            <person name="Fawcett J.A."/>
            <person name="Hatakeyama M."/>
            <person name="Paape T."/>
            <person name="Ng C.H."/>
            <person name="Ang C.C."/>
            <person name="Tnah L.H."/>
            <person name="Lee C.T."/>
            <person name="Nishiyama T."/>
            <person name="Sese J."/>
            <person name="O'Brien M.J."/>
            <person name="Copetti D."/>
            <person name="Mohd Noor M.I."/>
            <person name="Ong R.C."/>
            <person name="Putra M."/>
            <person name="Sireger I.Z."/>
            <person name="Indrioko S."/>
            <person name="Kosugi Y."/>
            <person name="Izuno A."/>
            <person name="Isagi Y."/>
            <person name="Lee S.L."/>
            <person name="Shimizu K.K."/>
        </authorList>
    </citation>
    <scope>NUCLEOTIDE SEQUENCE [LARGE SCALE GENOMIC DNA]</scope>
    <source>
        <strain evidence="1">214</strain>
    </source>
</reference>
<sequence>MFGSSSNDTIQIGPPTKSEEGKLHNVIHTVNYVHGWNHRYPNSYFGNIISERGATEPSPFLDTENGFALAETLNKVRDAIRKVNADSVLKKLQETIFGHSTSVMKRRCDELSLQISGEGPSYQLD</sequence>
<evidence type="ECO:0000313" key="1">
    <source>
        <dbReference type="EMBL" id="GKV32599.1"/>
    </source>
</evidence>
<proteinExistence type="predicted"/>
<accession>A0AAV5L5V5</accession>
<dbReference type="InterPro" id="IPR023213">
    <property type="entry name" value="CAT-like_dom_sf"/>
</dbReference>
<dbReference type="AlphaFoldDB" id="A0AAV5L5V5"/>
<keyword evidence="2" id="KW-1185">Reference proteome</keyword>
<organism evidence="1 2">
    <name type="scientific">Rubroshorea leprosula</name>
    <dbReference type="NCBI Taxonomy" id="152421"/>
    <lineage>
        <taxon>Eukaryota</taxon>
        <taxon>Viridiplantae</taxon>
        <taxon>Streptophyta</taxon>
        <taxon>Embryophyta</taxon>
        <taxon>Tracheophyta</taxon>
        <taxon>Spermatophyta</taxon>
        <taxon>Magnoliopsida</taxon>
        <taxon>eudicotyledons</taxon>
        <taxon>Gunneridae</taxon>
        <taxon>Pentapetalae</taxon>
        <taxon>rosids</taxon>
        <taxon>malvids</taxon>
        <taxon>Malvales</taxon>
        <taxon>Dipterocarpaceae</taxon>
        <taxon>Rubroshorea</taxon>
    </lineage>
</organism>
<gene>
    <name evidence="1" type="ORF">SLEP1_g41193</name>
</gene>
<name>A0AAV5L5V5_9ROSI</name>
<comment type="caution">
    <text evidence="1">The sequence shown here is derived from an EMBL/GenBank/DDBJ whole genome shotgun (WGS) entry which is preliminary data.</text>
</comment>
<evidence type="ECO:0000313" key="2">
    <source>
        <dbReference type="Proteomes" id="UP001054252"/>
    </source>
</evidence>
<dbReference type="EMBL" id="BPVZ01000096">
    <property type="protein sequence ID" value="GKV32599.1"/>
    <property type="molecule type" value="Genomic_DNA"/>
</dbReference>
<protein>
    <submittedName>
        <fullName evidence="1">Uncharacterized protein</fullName>
    </submittedName>
</protein>
<dbReference type="Proteomes" id="UP001054252">
    <property type="component" value="Unassembled WGS sequence"/>
</dbReference>